<evidence type="ECO:0000256" key="1">
    <source>
        <dbReference type="SAM" id="MobiDB-lite"/>
    </source>
</evidence>
<evidence type="ECO:0000313" key="3">
    <source>
        <dbReference type="Proteomes" id="UP001180020"/>
    </source>
</evidence>
<dbReference type="PANTHER" id="PTHR37613">
    <property type="entry name" value="DUF4378 DOMAIN PROTEIN"/>
    <property type="match status" value="1"/>
</dbReference>
<keyword evidence="3" id="KW-1185">Reference proteome</keyword>
<reference evidence="2" key="1">
    <citation type="journal article" date="2023" name="Nat. Commun.">
        <title>Diploid and tetraploid genomes of Acorus and the evolution of monocots.</title>
        <authorList>
            <person name="Ma L."/>
            <person name="Liu K.W."/>
            <person name="Li Z."/>
            <person name="Hsiao Y.Y."/>
            <person name="Qi Y."/>
            <person name="Fu T."/>
            <person name="Tang G.D."/>
            <person name="Zhang D."/>
            <person name="Sun W.H."/>
            <person name="Liu D.K."/>
            <person name="Li Y."/>
            <person name="Chen G.Z."/>
            <person name="Liu X.D."/>
            <person name="Liao X.Y."/>
            <person name="Jiang Y.T."/>
            <person name="Yu X."/>
            <person name="Hao Y."/>
            <person name="Huang J."/>
            <person name="Zhao X.W."/>
            <person name="Ke S."/>
            <person name="Chen Y.Y."/>
            <person name="Wu W.L."/>
            <person name="Hsu J.L."/>
            <person name="Lin Y.F."/>
            <person name="Huang M.D."/>
            <person name="Li C.Y."/>
            <person name="Huang L."/>
            <person name="Wang Z.W."/>
            <person name="Zhao X."/>
            <person name="Zhong W.Y."/>
            <person name="Peng D.H."/>
            <person name="Ahmad S."/>
            <person name="Lan S."/>
            <person name="Zhang J.S."/>
            <person name="Tsai W.C."/>
            <person name="Van de Peer Y."/>
            <person name="Liu Z.J."/>
        </authorList>
    </citation>
    <scope>NUCLEOTIDE SEQUENCE</scope>
    <source>
        <strain evidence="2">CP</strain>
    </source>
</reference>
<evidence type="ECO:0008006" key="4">
    <source>
        <dbReference type="Google" id="ProtNLM"/>
    </source>
</evidence>
<gene>
    <name evidence="2" type="ORF">QJS10_CPA05g01624</name>
</gene>
<feature type="region of interest" description="Disordered" evidence="1">
    <location>
        <begin position="75"/>
        <end position="113"/>
    </location>
</feature>
<reference evidence="2" key="2">
    <citation type="submission" date="2023-06" db="EMBL/GenBank/DDBJ databases">
        <authorList>
            <person name="Ma L."/>
            <person name="Liu K.-W."/>
            <person name="Li Z."/>
            <person name="Hsiao Y.-Y."/>
            <person name="Qi Y."/>
            <person name="Fu T."/>
            <person name="Tang G."/>
            <person name="Zhang D."/>
            <person name="Sun W.-H."/>
            <person name="Liu D.-K."/>
            <person name="Li Y."/>
            <person name="Chen G.-Z."/>
            <person name="Liu X.-D."/>
            <person name="Liao X.-Y."/>
            <person name="Jiang Y.-T."/>
            <person name="Yu X."/>
            <person name="Hao Y."/>
            <person name="Huang J."/>
            <person name="Zhao X.-W."/>
            <person name="Ke S."/>
            <person name="Chen Y.-Y."/>
            <person name="Wu W.-L."/>
            <person name="Hsu J.-L."/>
            <person name="Lin Y.-F."/>
            <person name="Huang M.-D."/>
            <person name="Li C.-Y."/>
            <person name="Huang L."/>
            <person name="Wang Z.-W."/>
            <person name="Zhao X."/>
            <person name="Zhong W.-Y."/>
            <person name="Peng D.-H."/>
            <person name="Ahmad S."/>
            <person name="Lan S."/>
            <person name="Zhang J.-S."/>
            <person name="Tsai W.-C."/>
            <person name="Van De Peer Y."/>
            <person name="Liu Z.-J."/>
        </authorList>
    </citation>
    <scope>NUCLEOTIDE SEQUENCE</scope>
    <source>
        <strain evidence="2">CP</strain>
        <tissue evidence="2">Leaves</tissue>
    </source>
</reference>
<sequence length="243" mass="27730">MAIQANPSPARQLFELLQDEQEPFLLDIYLLEHGLFNRLQNLETSSRCWPFNPPTKTFQRSLSHGLKKRRQALQQISSFSDSTDTDESPSAQPSQISKDGNPQKDKKQSSSASEDFMVSEVMLEYLVQSLGFSSYEKPMWVLKQTKQLLMDCVREAVENQQERQGRCCHEERICEEVLSWAKHGGNATNVSQFVGLDVASFSKERKQLHDQIDEVGVEIGEAICEEVKDEVVSDMIKFFCSSR</sequence>
<organism evidence="2 3">
    <name type="scientific">Acorus calamus</name>
    <name type="common">Sweet flag</name>
    <dbReference type="NCBI Taxonomy" id="4465"/>
    <lineage>
        <taxon>Eukaryota</taxon>
        <taxon>Viridiplantae</taxon>
        <taxon>Streptophyta</taxon>
        <taxon>Embryophyta</taxon>
        <taxon>Tracheophyta</taxon>
        <taxon>Spermatophyta</taxon>
        <taxon>Magnoliopsida</taxon>
        <taxon>Liliopsida</taxon>
        <taxon>Acoraceae</taxon>
        <taxon>Acorus</taxon>
    </lineage>
</organism>
<proteinExistence type="predicted"/>
<dbReference type="PANTHER" id="PTHR37613:SF4">
    <property type="entry name" value="DUF4378 DOMAIN-CONTAINING PROTEIN"/>
    <property type="match status" value="1"/>
</dbReference>
<accession>A0AAV9ER33</accession>
<evidence type="ECO:0000313" key="2">
    <source>
        <dbReference type="EMBL" id="KAK1316061.1"/>
    </source>
</evidence>
<name>A0AAV9ER33_ACOCL</name>
<protein>
    <recommendedName>
        <fullName evidence="4">DUF4378 domain-containing protein</fullName>
    </recommendedName>
</protein>
<dbReference type="Proteomes" id="UP001180020">
    <property type="component" value="Unassembled WGS sequence"/>
</dbReference>
<feature type="compositionally biased region" description="Polar residues" evidence="1">
    <location>
        <begin position="91"/>
        <end position="100"/>
    </location>
</feature>
<dbReference type="AlphaFoldDB" id="A0AAV9ER33"/>
<dbReference type="EMBL" id="JAUJYO010000005">
    <property type="protein sequence ID" value="KAK1316061.1"/>
    <property type="molecule type" value="Genomic_DNA"/>
</dbReference>
<comment type="caution">
    <text evidence="2">The sequence shown here is derived from an EMBL/GenBank/DDBJ whole genome shotgun (WGS) entry which is preliminary data.</text>
</comment>